<dbReference type="HOGENOM" id="CLU_2387733_0_0_1"/>
<dbReference type="EMBL" id="DS995719">
    <property type="protein sequence ID" value="EGE01410.1"/>
    <property type="molecule type" value="Genomic_DNA"/>
</dbReference>
<name>F2PIM2_TRIEC</name>
<dbReference type="AlphaFoldDB" id="F2PIM2"/>
<protein>
    <submittedName>
        <fullName evidence="1">Uncharacterized protein</fullName>
    </submittedName>
</protein>
<reference evidence="2" key="1">
    <citation type="journal article" date="2012" name="MBio">
        <title>Comparative genome analysis of Trichophyton rubrum and related dermatophytes reveals candidate genes involved in infection.</title>
        <authorList>
            <person name="Martinez D.A."/>
            <person name="Oliver B.G."/>
            <person name="Graeser Y."/>
            <person name="Goldberg J.M."/>
            <person name="Li W."/>
            <person name="Martinez-Rossi N.M."/>
            <person name="Monod M."/>
            <person name="Shelest E."/>
            <person name="Barton R.C."/>
            <person name="Birch E."/>
            <person name="Brakhage A.A."/>
            <person name="Chen Z."/>
            <person name="Gurr S.J."/>
            <person name="Heiman D."/>
            <person name="Heitman J."/>
            <person name="Kosti I."/>
            <person name="Rossi A."/>
            <person name="Saif S."/>
            <person name="Samalova M."/>
            <person name="Saunders C.W."/>
            <person name="Shea T."/>
            <person name="Summerbell R.C."/>
            <person name="Xu J."/>
            <person name="Young S."/>
            <person name="Zeng Q."/>
            <person name="Birren B.W."/>
            <person name="Cuomo C.A."/>
            <person name="White T.C."/>
        </authorList>
    </citation>
    <scope>NUCLEOTIDE SEQUENCE [LARGE SCALE GENOMIC DNA]</scope>
    <source>
        <strain evidence="2">ATCC MYA-4606 / CBS 127.97</strain>
    </source>
</reference>
<keyword evidence="2" id="KW-1185">Reference proteome</keyword>
<accession>F2PIM2</accession>
<sequence>MRCQPNVESNALRSLTSSSISPLHFLKEASSKHKFGSGHNTPYTYYKKGNSSLNNYIYSIYKDIFKNFSIDIIKLVKDSLYKISPSNLTSLGII</sequence>
<dbReference type="Proteomes" id="UP000009169">
    <property type="component" value="Unassembled WGS sequence"/>
</dbReference>
<gene>
    <name evidence="1" type="ORF">TEQG_08574</name>
</gene>
<organism evidence="1 2">
    <name type="scientific">Trichophyton equinum (strain ATCC MYA-4606 / CBS 127.97)</name>
    <name type="common">Horse ringworm fungus</name>
    <dbReference type="NCBI Taxonomy" id="559882"/>
    <lineage>
        <taxon>Eukaryota</taxon>
        <taxon>Fungi</taxon>
        <taxon>Dikarya</taxon>
        <taxon>Ascomycota</taxon>
        <taxon>Pezizomycotina</taxon>
        <taxon>Eurotiomycetes</taxon>
        <taxon>Eurotiomycetidae</taxon>
        <taxon>Onygenales</taxon>
        <taxon>Arthrodermataceae</taxon>
        <taxon>Trichophyton</taxon>
    </lineage>
</organism>
<dbReference type="VEuPathDB" id="FungiDB:TEQG_08574"/>
<proteinExistence type="predicted"/>
<evidence type="ECO:0000313" key="2">
    <source>
        <dbReference type="Proteomes" id="UP000009169"/>
    </source>
</evidence>
<evidence type="ECO:0000313" key="1">
    <source>
        <dbReference type="EMBL" id="EGE01410.1"/>
    </source>
</evidence>